<proteinExistence type="predicted"/>
<organism evidence="1">
    <name type="scientific">Siphoviridae sp. ct4fm14</name>
    <dbReference type="NCBI Taxonomy" id="2825331"/>
    <lineage>
        <taxon>Viruses</taxon>
        <taxon>Duplodnaviria</taxon>
        <taxon>Heunggongvirae</taxon>
        <taxon>Uroviricota</taxon>
        <taxon>Caudoviricetes</taxon>
    </lineage>
</organism>
<protein>
    <submittedName>
        <fullName evidence="1">Uncharacterized protein</fullName>
    </submittedName>
</protein>
<sequence>MISGRMVEEVRGVVQRITWSSDYLEPETKDAILAALRSGKALSVTYLPDSGEMAAGTFLVESITPPTFLFSDADGTPVWHGLGFALREVSPHA</sequence>
<reference evidence="1" key="1">
    <citation type="journal article" date="2021" name="Proc. Natl. Acad. Sci. U.S.A.">
        <title>A Catalog of Tens of Thousands of Viruses from Human Metagenomes Reveals Hidden Associations with Chronic Diseases.</title>
        <authorList>
            <person name="Tisza M.J."/>
            <person name="Buck C.B."/>
        </authorList>
    </citation>
    <scope>NUCLEOTIDE SEQUENCE</scope>
    <source>
        <strain evidence="1">Ct4fm14</strain>
    </source>
</reference>
<name>A0A8S5UT92_9CAUD</name>
<evidence type="ECO:0000313" key="1">
    <source>
        <dbReference type="EMBL" id="DAF97659.1"/>
    </source>
</evidence>
<accession>A0A8S5UT92</accession>
<dbReference type="EMBL" id="BK016135">
    <property type="protein sequence ID" value="DAF97659.1"/>
    <property type="molecule type" value="Genomic_DNA"/>
</dbReference>